<evidence type="ECO:0000256" key="1">
    <source>
        <dbReference type="SAM" id="Phobius"/>
    </source>
</evidence>
<dbReference type="AlphaFoldDB" id="A0A8J4A4C1"/>
<evidence type="ECO:0000313" key="3">
    <source>
        <dbReference type="EMBL" id="GIJ74302.1"/>
    </source>
</evidence>
<keyword evidence="1" id="KW-0472">Membrane</keyword>
<protein>
    <recommendedName>
        <fullName evidence="5">DUF11 domain-containing protein</fullName>
    </recommendedName>
</protein>
<gene>
    <name evidence="3" type="ORF">Voc01_092190</name>
</gene>
<feature type="signal peptide" evidence="2">
    <location>
        <begin position="1"/>
        <end position="31"/>
    </location>
</feature>
<comment type="caution">
    <text evidence="3">The sequence shown here is derived from an EMBL/GenBank/DDBJ whole genome shotgun (WGS) entry which is preliminary data.</text>
</comment>
<keyword evidence="1" id="KW-1133">Transmembrane helix</keyword>
<keyword evidence="1" id="KW-0812">Transmembrane</keyword>
<reference evidence="3" key="1">
    <citation type="submission" date="2021-01" db="EMBL/GenBank/DDBJ databases">
        <title>Whole genome shotgun sequence of Virgisporangium ochraceum NBRC 16418.</title>
        <authorList>
            <person name="Komaki H."/>
            <person name="Tamura T."/>
        </authorList>
    </citation>
    <scope>NUCLEOTIDE SEQUENCE</scope>
    <source>
        <strain evidence="3">NBRC 16418</strain>
    </source>
</reference>
<accession>A0A8J4A4C1</accession>
<evidence type="ECO:0000313" key="4">
    <source>
        <dbReference type="Proteomes" id="UP000635606"/>
    </source>
</evidence>
<feature type="transmembrane region" description="Helical" evidence="1">
    <location>
        <begin position="340"/>
        <end position="361"/>
    </location>
</feature>
<proteinExistence type="predicted"/>
<evidence type="ECO:0000256" key="2">
    <source>
        <dbReference type="SAM" id="SignalP"/>
    </source>
</evidence>
<evidence type="ECO:0008006" key="5">
    <source>
        <dbReference type="Google" id="ProtNLM"/>
    </source>
</evidence>
<organism evidence="3 4">
    <name type="scientific">Virgisporangium ochraceum</name>
    <dbReference type="NCBI Taxonomy" id="65505"/>
    <lineage>
        <taxon>Bacteria</taxon>
        <taxon>Bacillati</taxon>
        <taxon>Actinomycetota</taxon>
        <taxon>Actinomycetes</taxon>
        <taxon>Micromonosporales</taxon>
        <taxon>Micromonosporaceae</taxon>
        <taxon>Virgisporangium</taxon>
    </lineage>
</organism>
<sequence>MRLIGRWGARLGATAVVAAAGLAVTALPASAAPGVDLAVSVQSGVVAAGSDGKPFVVKVTNVGDADSDGFAFVLDVSGLDLKKVTIELPEGTDKACGKQGGKIACEIVNVLVPNDSAEFPVEVKPVSGRGGLGPAGSFKAMVSNDKDTNKSNDSTTVKVSVAKPGVDIVVWAGDVVAGRDEATGKVERVKPDGSAELSFAVFNFGSVASKGIEFVVQLPEHVQFTAGLEGCTTSSDKRRLTCTLTDFLFEPGDRGIGADVPVKVASNAPESVDLKGSIVGKSLGVAEALGADARRAAPQAPGWLKTRNNADDVDAGDNTDEFVVFVGAVDGGLPVTGPKALAIGGVGAVVFAVGVVLLVAARRRRVVLVTPAE</sequence>
<keyword evidence="2" id="KW-0732">Signal</keyword>
<dbReference type="EMBL" id="BOPH01000132">
    <property type="protein sequence ID" value="GIJ74302.1"/>
    <property type="molecule type" value="Genomic_DNA"/>
</dbReference>
<dbReference type="Proteomes" id="UP000635606">
    <property type="component" value="Unassembled WGS sequence"/>
</dbReference>
<dbReference type="RefSeq" id="WP_203934096.1">
    <property type="nucleotide sequence ID" value="NZ_BOPH01000132.1"/>
</dbReference>
<feature type="chain" id="PRO_5035252257" description="DUF11 domain-containing protein" evidence="2">
    <location>
        <begin position="32"/>
        <end position="373"/>
    </location>
</feature>
<name>A0A8J4A4C1_9ACTN</name>
<keyword evidence="4" id="KW-1185">Reference proteome</keyword>